<reference evidence="1 2" key="2">
    <citation type="journal article" date="2022" name="Mol. Ecol. Resour.">
        <title>The genomes of chicory, endive, great burdock and yacon provide insights into Asteraceae paleo-polyploidization history and plant inulin production.</title>
        <authorList>
            <person name="Fan W."/>
            <person name="Wang S."/>
            <person name="Wang H."/>
            <person name="Wang A."/>
            <person name="Jiang F."/>
            <person name="Liu H."/>
            <person name="Zhao H."/>
            <person name="Xu D."/>
            <person name="Zhang Y."/>
        </authorList>
    </citation>
    <scope>NUCLEOTIDE SEQUENCE [LARGE SCALE GENOMIC DNA]</scope>
    <source>
        <strain evidence="2">cv. Punajuju</strain>
        <tissue evidence="1">Leaves</tissue>
    </source>
</reference>
<protein>
    <submittedName>
        <fullName evidence="1">Uncharacterized protein</fullName>
    </submittedName>
</protein>
<comment type="caution">
    <text evidence="1">The sequence shown here is derived from an EMBL/GenBank/DDBJ whole genome shotgun (WGS) entry which is preliminary data.</text>
</comment>
<sequence>MVFHPGEYFMYLIAPLTVNGKALASENVTTPQLVCLSSTPIGPTSATLPISSTLPTAPLYQNPLCTNIPTVHPAPLCLPPRPR</sequence>
<reference evidence="2" key="1">
    <citation type="journal article" date="2022" name="Mol. Ecol. Resour.">
        <title>The genomes of chicory, endive, great burdock and yacon provide insights into Asteraceae palaeo-polyploidization history and plant inulin production.</title>
        <authorList>
            <person name="Fan W."/>
            <person name="Wang S."/>
            <person name="Wang H."/>
            <person name="Wang A."/>
            <person name="Jiang F."/>
            <person name="Liu H."/>
            <person name="Zhao H."/>
            <person name="Xu D."/>
            <person name="Zhang Y."/>
        </authorList>
    </citation>
    <scope>NUCLEOTIDE SEQUENCE [LARGE SCALE GENOMIC DNA]</scope>
    <source>
        <strain evidence="2">cv. Punajuju</strain>
    </source>
</reference>
<name>A0ACB9BHS7_CICIN</name>
<evidence type="ECO:0000313" key="2">
    <source>
        <dbReference type="Proteomes" id="UP001055811"/>
    </source>
</evidence>
<gene>
    <name evidence="1" type="ORF">L2E82_32546</name>
</gene>
<organism evidence="1 2">
    <name type="scientific">Cichorium intybus</name>
    <name type="common">Chicory</name>
    <dbReference type="NCBI Taxonomy" id="13427"/>
    <lineage>
        <taxon>Eukaryota</taxon>
        <taxon>Viridiplantae</taxon>
        <taxon>Streptophyta</taxon>
        <taxon>Embryophyta</taxon>
        <taxon>Tracheophyta</taxon>
        <taxon>Spermatophyta</taxon>
        <taxon>Magnoliopsida</taxon>
        <taxon>eudicotyledons</taxon>
        <taxon>Gunneridae</taxon>
        <taxon>Pentapetalae</taxon>
        <taxon>asterids</taxon>
        <taxon>campanulids</taxon>
        <taxon>Asterales</taxon>
        <taxon>Asteraceae</taxon>
        <taxon>Cichorioideae</taxon>
        <taxon>Cichorieae</taxon>
        <taxon>Cichoriinae</taxon>
        <taxon>Cichorium</taxon>
    </lineage>
</organism>
<accession>A0ACB9BHS7</accession>
<evidence type="ECO:0000313" key="1">
    <source>
        <dbReference type="EMBL" id="KAI3721530.1"/>
    </source>
</evidence>
<dbReference type="EMBL" id="CM042014">
    <property type="protein sequence ID" value="KAI3721530.1"/>
    <property type="molecule type" value="Genomic_DNA"/>
</dbReference>
<dbReference type="Proteomes" id="UP001055811">
    <property type="component" value="Linkage Group LG06"/>
</dbReference>
<proteinExistence type="predicted"/>
<keyword evidence="2" id="KW-1185">Reference proteome</keyword>